<dbReference type="InterPro" id="IPR012816">
    <property type="entry name" value="NADAR"/>
</dbReference>
<dbReference type="Gene3D" id="3.30.70.330">
    <property type="match status" value="1"/>
</dbReference>
<dbReference type="CDD" id="cd00060">
    <property type="entry name" value="FHA"/>
    <property type="match status" value="1"/>
</dbReference>
<dbReference type="PANTHER" id="PTHR23308">
    <property type="entry name" value="NUCLEAR INHIBITOR OF PROTEIN PHOSPHATASE-1"/>
    <property type="match status" value="1"/>
</dbReference>
<accession>A0A1J1H9U8</accession>
<dbReference type="SUPFAM" id="SSF54928">
    <property type="entry name" value="RNA-binding domain, RBD"/>
    <property type="match status" value="1"/>
</dbReference>
<dbReference type="Gene3D" id="2.60.200.20">
    <property type="match status" value="1"/>
</dbReference>
<evidence type="ECO:0000313" key="4">
    <source>
        <dbReference type="Proteomes" id="UP000220158"/>
    </source>
</evidence>
<keyword evidence="4" id="KW-1185">Reference proteome</keyword>
<dbReference type="Pfam" id="PF00076">
    <property type="entry name" value="RRM_1"/>
    <property type="match status" value="1"/>
</dbReference>
<dbReference type="CDD" id="cd15457">
    <property type="entry name" value="NADAR"/>
    <property type="match status" value="1"/>
</dbReference>
<dbReference type="InterPro" id="IPR000253">
    <property type="entry name" value="FHA_dom"/>
</dbReference>
<dbReference type="InterPro" id="IPR012677">
    <property type="entry name" value="Nucleotide-bd_a/b_plait_sf"/>
</dbReference>
<feature type="compositionally biased region" description="Basic residues" evidence="1">
    <location>
        <begin position="586"/>
        <end position="601"/>
    </location>
</feature>
<feature type="compositionally biased region" description="Basic residues" evidence="1">
    <location>
        <begin position="687"/>
        <end position="701"/>
    </location>
</feature>
<dbReference type="InterPro" id="IPR050923">
    <property type="entry name" value="Cell_Proc_Reg/RNA_Proc"/>
</dbReference>
<sequence>MNKVVESNLPEDNEYKEECIFTSIDIFSGPYNYLNFYFICEILFNDFSFISPYHCYFFLRNQFDNLKDVETNFLKNTNCNTCESDPLNIINEKKAIELFQNENVIYYCENEMTDLKRKEFENIIDIINKLTIPDLIEISVYFNENPNWSKNKLIWMDMIQRDKFRRYEKMRENLKETGKREIIYKVNTEEIERMKNKKMIKDFLFFGVYENKGQNNLGRIYMNIRNDLLKNNEIYTWLLTNCNMQTDENLLADIFIEETYLEKKLIDSSVIYNDKLIEKTKKELSGNINYTSNCYSVEEKTKKYCFEKKEFISFGKNEKNDIICLNPSISRFHCVLYICKDYHVYLIDVGSKSKTKLNDNVCEIHKKYKISNNDMISLGVSKRTYKININIEKVLSYLDKKKSEINKKMKIINEEIENPLKCKNFLKLKVSNIYYKCNENDILDFFKNCGQIKKIQMYNVHSKNYFNNSKKPRFLKEALIEVYDKETSSKIMQNNECFLYGRKIYITYQPIQSNDHDSTFKKNPNYSIEITCKNSKYKGEKIIIPNEKYNHSKNKNEKIYDEKNKDKKINREKSQYKKFRSERYYKNKIKNNKTYKKRSASRKTLNSENESRSESMSKRESESKSENEISEKESEHFINVQKYKKKYMDKKNQNISVNKRKENRYSTSSSLRTFYSESSSSYEKCIKSKKEKQKKGKKYKRNNSESREIKKRKKAEISF</sequence>
<feature type="domain" description="FHA" evidence="2">
    <location>
        <begin position="312"/>
        <end position="362"/>
    </location>
</feature>
<gene>
    <name evidence="3" type="ORF">PRELSG_0931200</name>
</gene>
<dbReference type="EMBL" id="LN835304">
    <property type="protein sequence ID" value="CRH00209.1"/>
    <property type="molecule type" value="Genomic_DNA"/>
</dbReference>
<protein>
    <recommendedName>
        <fullName evidence="2">FHA domain-containing protein</fullName>
    </recommendedName>
</protein>
<organism evidence="3 4">
    <name type="scientific">Plasmodium relictum</name>
    <dbReference type="NCBI Taxonomy" id="85471"/>
    <lineage>
        <taxon>Eukaryota</taxon>
        <taxon>Sar</taxon>
        <taxon>Alveolata</taxon>
        <taxon>Apicomplexa</taxon>
        <taxon>Aconoidasida</taxon>
        <taxon>Haemosporida</taxon>
        <taxon>Plasmodiidae</taxon>
        <taxon>Plasmodium</taxon>
        <taxon>Plasmodium (Haemamoeba)</taxon>
    </lineage>
</organism>
<dbReference type="Pfam" id="PF00498">
    <property type="entry name" value="FHA"/>
    <property type="match status" value="1"/>
</dbReference>
<name>A0A1J1H9U8_PLARL</name>
<feature type="compositionally biased region" description="Basic and acidic residues" evidence="1">
    <location>
        <begin position="609"/>
        <end position="636"/>
    </location>
</feature>
<dbReference type="PROSITE" id="PS50006">
    <property type="entry name" value="FHA_DOMAIN"/>
    <property type="match status" value="1"/>
</dbReference>
<reference evidence="3 4" key="1">
    <citation type="submission" date="2015-04" db="EMBL/GenBank/DDBJ databases">
        <authorList>
            <consortium name="Pathogen Informatics"/>
        </authorList>
    </citation>
    <scope>NUCLEOTIDE SEQUENCE [LARGE SCALE GENOMIC DNA]</scope>
    <source>
        <strain evidence="3 4">SGS1</strain>
    </source>
</reference>
<dbReference type="InterPro" id="IPR037238">
    <property type="entry name" value="YbiA-like_sf"/>
</dbReference>
<dbReference type="KEGG" id="prel:PRELSG_0931200"/>
<dbReference type="RefSeq" id="XP_028533213.1">
    <property type="nucleotide sequence ID" value="XM_028676755.1"/>
</dbReference>
<dbReference type="SUPFAM" id="SSF49879">
    <property type="entry name" value="SMAD/FHA domain"/>
    <property type="match status" value="1"/>
</dbReference>
<proteinExistence type="predicted"/>
<dbReference type="SMART" id="SM00240">
    <property type="entry name" value="FHA"/>
    <property type="match status" value="1"/>
</dbReference>
<feature type="compositionally biased region" description="Low complexity" evidence="1">
    <location>
        <begin position="665"/>
        <end position="683"/>
    </location>
</feature>
<dbReference type="InterPro" id="IPR008984">
    <property type="entry name" value="SMAD_FHA_dom_sf"/>
</dbReference>
<dbReference type="VEuPathDB" id="PlasmoDB:PRELSG_0931200"/>
<dbReference type="GO" id="GO:0003723">
    <property type="term" value="F:RNA binding"/>
    <property type="evidence" value="ECO:0007669"/>
    <property type="project" value="InterPro"/>
</dbReference>
<dbReference type="OMA" id="YMNIRND"/>
<feature type="compositionally biased region" description="Basic residues" evidence="1">
    <location>
        <begin position="709"/>
        <end position="719"/>
    </location>
</feature>
<dbReference type="AlphaFoldDB" id="A0A1J1H9U8"/>
<dbReference type="InterPro" id="IPR035979">
    <property type="entry name" value="RBD_domain_sf"/>
</dbReference>
<feature type="region of interest" description="Disordered" evidence="1">
    <location>
        <begin position="554"/>
        <end position="719"/>
    </location>
</feature>
<evidence type="ECO:0000256" key="1">
    <source>
        <dbReference type="SAM" id="MobiDB-lite"/>
    </source>
</evidence>
<dbReference type="OrthoDB" id="206452at2759"/>
<evidence type="ECO:0000313" key="3">
    <source>
        <dbReference type="EMBL" id="CRH00209.1"/>
    </source>
</evidence>
<dbReference type="Proteomes" id="UP000220158">
    <property type="component" value="Chromosome 9"/>
</dbReference>
<dbReference type="GeneID" id="39736324"/>
<dbReference type="Gene3D" id="1.10.357.40">
    <property type="entry name" value="YbiA-like"/>
    <property type="match status" value="1"/>
</dbReference>
<feature type="compositionally biased region" description="Basic and acidic residues" evidence="1">
    <location>
        <begin position="554"/>
        <end position="585"/>
    </location>
</feature>
<evidence type="ECO:0000259" key="2">
    <source>
        <dbReference type="PROSITE" id="PS50006"/>
    </source>
</evidence>
<dbReference type="SUPFAM" id="SSF143990">
    <property type="entry name" value="YbiA-like"/>
    <property type="match status" value="1"/>
</dbReference>
<dbReference type="SMART" id="SM00360">
    <property type="entry name" value="RRM"/>
    <property type="match status" value="1"/>
</dbReference>
<dbReference type="InterPro" id="IPR000504">
    <property type="entry name" value="RRM_dom"/>
</dbReference>